<protein>
    <submittedName>
        <fullName evidence="2">Delta(1)-pyrroline-2-carboxylate reductase family protein</fullName>
    </submittedName>
</protein>
<dbReference type="OrthoDB" id="9809203at2"/>
<evidence type="ECO:0000313" key="3">
    <source>
        <dbReference type="Proteomes" id="UP000284021"/>
    </source>
</evidence>
<dbReference type="PANTHER" id="PTHR13812:SF19">
    <property type="entry name" value="KETIMINE REDUCTASE MU-CRYSTALLIN"/>
    <property type="match status" value="1"/>
</dbReference>
<dbReference type="Gene3D" id="3.30.1780.10">
    <property type="entry name" value="ornithine cyclodeaminase, domain 1"/>
    <property type="match status" value="1"/>
</dbReference>
<organism evidence="2 3">
    <name type="scientific">Pseudomonas cavernicola</name>
    <dbReference type="NCBI Taxonomy" id="2320866"/>
    <lineage>
        <taxon>Bacteria</taxon>
        <taxon>Pseudomonadati</taxon>
        <taxon>Pseudomonadota</taxon>
        <taxon>Gammaproteobacteria</taxon>
        <taxon>Pseudomonadales</taxon>
        <taxon>Pseudomonadaceae</taxon>
        <taxon>Pseudomonas</taxon>
    </lineage>
</organism>
<reference evidence="2 3" key="1">
    <citation type="submission" date="2018-09" db="EMBL/GenBank/DDBJ databases">
        <authorList>
            <person name="Zhu H."/>
        </authorList>
    </citation>
    <scope>NUCLEOTIDE SEQUENCE [LARGE SCALE GENOMIC DNA]</scope>
    <source>
        <strain evidence="2 3">K1S02-6</strain>
    </source>
</reference>
<dbReference type="EMBL" id="QYUR01000008">
    <property type="protein sequence ID" value="RJG09172.1"/>
    <property type="molecule type" value="Genomic_DNA"/>
</dbReference>
<dbReference type="InterPro" id="IPR053444">
    <property type="entry name" value="Pyr2C_reductase-like"/>
</dbReference>
<dbReference type="InterPro" id="IPR023401">
    <property type="entry name" value="ODC_N"/>
</dbReference>
<keyword evidence="3" id="KW-1185">Reference proteome</keyword>
<proteinExistence type="predicted"/>
<dbReference type="SUPFAM" id="SSF51735">
    <property type="entry name" value="NAD(P)-binding Rossmann-fold domains"/>
    <property type="match status" value="1"/>
</dbReference>
<dbReference type="EMBL" id="QYUR01000008">
    <property type="protein sequence ID" value="RJG09160.1"/>
    <property type="molecule type" value="Genomic_DNA"/>
</dbReference>
<name>A0A418X9L9_9PSED</name>
<sequence length="301" mass="31957">MKTFNQEETAKLLPMRELVDTLSTTIREYAAGKIISPERLVVPLKEGGVMLSMPASADDIAIHKLVNVNPRNAKEGLPTIQGQVLGCDALRGTLLFSVDGPTVTGCRTAAVTMLAIARLLERPPKSILLIGTGKQASNHVEAIAEMFPQAQVRVRGHEAAKTAAFVARYQRGALDVKVDDGSAHQDADVVITLTTSKTPVYSELAKPGCLVIGVGAFTPDAAEIAPITIAGSTLYVDDPLGARHEAGDLIQADIDWSRVKPLASALDSKPDFSKPILFKSVGCGAWDLAACRVIKAKLNQA</sequence>
<accession>A0A418X9L9</accession>
<dbReference type="NCBIfam" id="NF045512">
    <property type="entry name" value="PyrPipCarbRedLhpI"/>
    <property type="match status" value="1"/>
</dbReference>
<dbReference type="GO" id="GO:0005737">
    <property type="term" value="C:cytoplasm"/>
    <property type="evidence" value="ECO:0007669"/>
    <property type="project" value="TreeGrafter"/>
</dbReference>
<dbReference type="NCBIfam" id="NF005603">
    <property type="entry name" value="PRK07340.1"/>
    <property type="match status" value="1"/>
</dbReference>
<dbReference type="PIRSF" id="PIRSF001439">
    <property type="entry name" value="CryM"/>
    <property type="match status" value="1"/>
</dbReference>
<evidence type="ECO:0000313" key="2">
    <source>
        <dbReference type="EMBL" id="RJG09172.1"/>
    </source>
</evidence>
<comment type="caution">
    <text evidence="2">The sequence shown here is derived from an EMBL/GenBank/DDBJ whole genome shotgun (WGS) entry which is preliminary data.</text>
</comment>
<dbReference type="Gene3D" id="3.40.50.720">
    <property type="entry name" value="NAD(P)-binding Rossmann-like Domain"/>
    <property type="match status" value="1"/>
</dbReference>
<dbReference type="RefSeq" id="WP_119956955.1">
    <property type="nucleotide sequence ID" value="NZ_QYUR01000008.1"/>
</dbReference>
<dbReference type="AlphaFoldDB" id="A0A418X9L9"/>
<dbReference type="Pfam" id="PF02423">
    <property type="entry name" value="OCD_Mu_crystall"/>
    <property type="match status" value="1"/>
</dbReference>
<dbReference type="Proteomes" id="UP000284021">
    <property type="component" value="Unassembled WGS sequence"/>
</dbReference>
<evidence type="ECO:0000313" key="1">
    <source>
        <dbReference type="EMBL" id="RJG09160.1"/>
    </source>
</evidence>
<dbReference type="InterPro" id="IPR036291">
    <property type="entry name" value="NAD(P)-bd_dom_sf"/>
</dbReference>
<dbReference type="InterPro" id="IPR003462">
    <property type="entry name" value="ODC_Mu_crystall"/>
</dbReference>
<dbReference type="PANTHER" id="PTHR13812">
    <property type="entry name" value="KETIMINE REDUCTASE MU-CRYSTALLIN"/>
    <property type="match status" value="1"/>
</dbReference>
<gene>
    <name evidence="1" type="ORF">D3879_25525</name>
    <name evidence="2" type="ORF">D3879_25595</name>
</gene>